<keyword evidence="2" id="KW-1185">Reference proteome</keyword>
<proteinExistence type="predicted"/>
<reference evidence="2" key="1">
    <citation type="journal article" date="2019" name="Int. J. Syst. Evol. Microbiol.">
        <title>The Global Catalogue of Microorganisms (GCM) 10K type strain sequencing project: providing services to taxonomists for standard genome sequencing and annotation.</title>
        <authorList>
            <consortium name="The Broad Institute Genomics Platform"/>
            <consortium name="The Broad Institute Genome Sequencing Center for Infectious Disease"/>
            <person name="Wu L."/>
            <person name="Ma J."/>
        </authorList>
    </citation>
    <scope>NUCLEOTIDE SEQUENCE [LARGE SCALE GENOMIC DNA]</scope>
    <source>
        <strain evidence="2">CCUG 70865</strain>
    </source>
</reference>
<protein>
    <recommendedName>
        <fullName evidence="3">Bacteriocin-type signal sequence-containing protein</fullName>
    </recommendedName>
</protein>
<sequence>MLKDILKLEGAKELTKNEKKVIKGGLACTNEGTCPTGSYCDYDTWLCRRV</sequence>
<name>A0ABW4HDC8_9FLAO</name>
<evidence type="ECO:0000313" key="2">
    <source>
        <dbReference type="Proteomes" id="UP001597138"/>
    </source>
</evidence>
<dbReference type="Proteomes" id="UP001597138">
    <property type="component" value="Unassembled WGS sequence"/>
</dbReference>
<gene>
    <name evidence="1" type="ORF">ACFSC2_12215</name>
</gene>
<dbReference type="EMBL" id="JBHUDZ010000012">
    <property type="protein sequence ID" value="MFD1603503.1"/>
    <property type="molecule type" value="Genomic_DNA"/>
</dbReference>
<accession>A0ABW4HDC8</accession>
<evidence type="ECO:0008006" key="3">
    <source>
        <dbReference type="Google" id="ProtNLM"/>
    </source>
</evidence>
<organism evidence="1 2">
    <name type="scientific">Flavobacterium artemisiae</name>
    <dbReference type="NCBI Taxonomy" id="2126556"/>
    <lineage>
        <taxon>Bacteria</taxon>
        <taxon>Pseudomonadati</taxon>
        <taxon>Bacteroidota</taxon>
        <taxon>Flavobacteriia</taxon>
        <taxon>Flavobacteriales</taxon>
        <taxon>Flavobacteriaceae</taxon>
        <taxon>Flavobacterium</taxon>
    </lineage>
</organism>
<dbReference type="RefSeq" id="WP_379815166.1">
    <property type="nucleotide sequence ID" value="NZ_JBHUDZ010000012.1"/>
</dbReference>
<comment type="caution">
    <text evidence="1">The sequence shown here is derived from an EMBL/GenBank/DDBJ whole genome shotgun (WGS) entry which is preliminary data.</text>
</comment>
<evidence type="ECO:0000313" key="1">
    <source>
        <dbReference type="EMBL" id="MFD1603503.1"/>
    </source>
</evidence>